<evidence type="ECO:0000256" key="5">
    <source>
        <dbReference type="ARBA" id="ARBA00023157"/>
    </source>
</evidence>
<gene>
    <name evidence="10" type="primary">trxA</name>
    <name evidence="10" type="ORF">ACE3NQ_28010</name>
</gene>
<dbReference type="Gene3D" id="3.40.30.10">
    <property type="entry name" value="Glutaredoxin"/>
    <property type="match status" value="1"/>
</dbReference>
<keyword evidence="6" id="KW-0676">Redox-active center</keyword>
<keyword evidence="4" id="KW-0249">Electron transport</keyword>
<keyword evidence="5" id="KW-1015">Disulfide bond</keyword>
<sequence>MAIQHATDANFKGMVQTEGVTVVNFWASWCGPCKMFAPILEEFAREANDSIKVVKVNVDENPVTSSQFQIMGIPSTLIFKDGKLLHKEVGILPKGVLKQLTAS</sequence>
<dbReference type="InterPro" id="IPR005746">
    <property type="entry name" value="Thioredoxin"/>
</dbReference>
<dbReference type="Proteomes" id="UP001580407">
    <property type="component" value="Unassembled WGS sequence"/>
</dbReference>
<organism evidence="10 11">
    <name type="scientific">Paenibacillus terreus</name>
    <dbReference type="NCBI Taxonomy" id="1387834"/>
    <lineage>
        <taxon>Bacteria</taxon>
        <taxon>Bacillati</taxon>
        <taxon>Bacillota</taxon>
        <taxon>Bacilli</taxon>
        <taxon>Bacillales</taxon>
        <taxon>Paenibacillaceae</taxon>
        <taxon>Paenibacillus</taxon>
    </lineage>
</organism>
<dbReference type="PROSITE" id="PS00194">
    <property type="entry name" value="THIOREDOXIN_1"/>
    <property type="match status" value="1"/>
</dbReference>
<keyword evidence="3" id="KW-0813">Transport</keyword>
<feature type="domain" description="Thioredoxin" evidence="9">
    <location>
        <begin position="1"/>
        <end position="103"/>
    </location>
</feature>
<dbReference type="CDD" id="cd02947">
    <property type="entry name" value="TRX_family"/>
    <property type="match status" value="1"/>
</dbReference>
<dbReference type="InterPro" id="IPR017937">
    <property type="entry name" value="Thioredoxin_CS"/>
</dbReference>
<dbReference type="InterPro" id="IPR036249">
    <property type="entry name" value="Thioredoxin-like_sf"/>
</dbReference>
<proteinExistence type="inferred from homology"/>
<evidence type="ECO:0000256" key="6">
    <source>
        <dbReference type="ARBA" id="ARBA00023284"/>
    </source>
</evidence>
<dbReference type="InterPro" id="IPR013766">
    <property type="entry name" value="Thioredoxin_domain"/>
</dbReference>
<evidence type="ECO:0000313" key="10">
    <source>
        <dbReference type="EMBL" id="MFB5684759.1"/>
    </source>
</evidence>
<dbReference type="SUPFAM" id="SSF52833">
    <property type="entry name" value="Thioredoxin-like"/>
    <property type="match status" value="1"/>
</dbReference>
<dbReference type="PIRSF" id="PIRSF000077">
    <property type="entry name" value="Thioredoxin"/>
    <property type="match status" value="1"/>
</dbReference>
<evidence type="ECO:0000256" key="8">
    <source>
        <dbReference type="PIRNR" id="PIRNR000077"/>
    </source>
</evidence>
<dbReference type="EMBL" id="JBHILM010000047">
    <property type="protein sequence ID" value="MFB5684759.1"/>
    <property type="molecule type" value="Genomic_DNA"/>
</dbReference>
<name>A0ABV5BIU5_9BACL</name>
<protein>
    <recommendedName>
        <fullName evidence="2 7">Thioredoxin</fullName>
    </recommendedName>
</protein>
<evidence type="ECO:0000256" key="7">
    <source>
        <dbReference type="NCBIfam" id="TIGR01068"/>
    </source>
</evidence>
<reference evidence="10 11" key="1">
    <citation type="submission" date="2024-09" db="EMBL/GenBank/DDBJ databases">
        <authorList>
            <person name="Ruan L."/>
        </authorList>
    </citation>
    <scope>NUCLEOTIDE SEQUENCE [LARGE SCALE GENOMIC DNA]</scope>
    <source>
        <strain evidence="10 11">D33</strain>
    </source>
</reference>
<evidence type="ECO:0000259" key="9">
    <source>
        <dbReference type="PROSITE" id="PS51352"/>
    </source>
</evidence>
<comment type="similarity">
    <text evidence="1 8">Belongs to the thioredoxin family.</text>
</comment>
<evidence type="ECO:0000256" key="4">
    <source>
        <dbReference type="ARBA" id="ARBA00022982"/>
    </source>
</evidence>
<dbReference type="PRINTS" id="PR00421">
    <property type="entry name" value="THIOREDOXIN"/>
</dbReference>
<dbReference type="NCBIfam" id="TIGR01068">
    <property type="entry name" value="thioredoxin"/>
    <property type="match status" value="1"/>
</dbReference>
<keyword evidence="11" id="KW-1185">Reference proteome</keyword>
<dbReference type="PANTHER" id="PTHR45663:SF11">
    <property type="entry name" value="GEO12009P1"/>
    <property type="match status" value="1"/>
</dbReference>
<dbReference type="PANTHER" id="PTHR45663">
    <property type="entry name" value="GEO12009P1"/>
    <property type="match status" value="1"/>
</dbReference>
<comment type="caution">
    <text evidence="10">The sequence shown here is derived from an EMBL/GenBank/DDBJ whole genome shotgun (WGS) entry which is preliminary data.</text>
</comment>
<evidence type="ECO:0000313" key="11">
    <source>
        <dbReference type="Proteomes" id="UP001580407"/>
    </source>
</evidence>
<dbReference type="RefSeq" id="WP_375528429.1">
    <property type="nucleotide sequence ID" value="NZ_JBHILM010000047.1"/>
</dbReference>
<accession>A0ABV5BIU5</accession>
<dbReference type="Pfam" id="PF00085">
    <property type="entry name" value="Thioredoxin"/>
    <property type="match status" value="1"/>
</dbReference>
<evidence type="ECO:0000256" key="1">
    <source>
        <dbReference type="ARBA" id="ARBA00008987"/>
    </source>
</evidence>
<dbReference type="PROSITE" id="PS51352">
    <property type="entry name" value="THIOREDOXIN_2"/>
    <property type="match status" value="1"/>
</dbReference>
<evidence type="ECO:0000256" key="2">
    <source>
        <dbReference type="ARBA" id="ARBA00020570"/>
    </source>
</evidence>
<evidence type="ECO:0000256" key="3">
    <source>
        <dbReference type="ARBA" id="ARBA00022448"/>
    </source>
</evidence>